<organism evidence="1 2">
    <name type="scientific">Arthrobacter alpinus</name>
    <dbReference type="NCBI Taxonomy" id="656366"/>
    <lineage>
        <taxon>Bacteria</taxon>
        <taxon>Bacillati</taxon>
        <taxon>Actinomycetota</taxon>
        <taxon>Actinomycetes</taxon>
        <taxon>Micrococcales</taxon>
        <taxon>Micrococcaceae</taxon>
        <taxon>Arthrobacter</taxon>
    </lineage>
</organism>
<evidence type="ECO:0000313" key="1">
    <source>
        <dbReference type="EMBL" id="ALE94242.1"/>
    </source>
</evidence>
<evidence type="ECO:0000313" key="2">
    <source>
        <dbReference type="Proteomes" id="UP000062833"/>
    </source>
</evidence>
<name>A0A0M4QJF3_9MICC</name>
<dbReference type="Proteomes" id="UP000062833">
    <property type="component" value="Chromosome"/>
</dbReference>
<accession>A0A0M4QJF3</accession>
<dbReference type="AlphaFoldDB" id="A0A0M4QJF3"/>
<dbReference type="KEGG" id="aaq:AOC05_13295"/>
<protein>
    <submittedName>
        <fullName evidence="1">Uncharacterized protein</fullName>
    </submittedName>
</protein>
<dbReference type="EMBL" id="CP012677">
    <property type="protein sequence ID" value="ALE94242.1"/>
    <property type="molecule type" value="Genomic_DNA"/>
</dbReference>
<dbReference type="PATRIC" id="fig|656366.3.peg.2865"/>
<reference evidence="2" key="1">
    <citation type="submission" date="2015-09" db="EMBL/GenBank/DDBJ databases">
        <title>Complete genome of Arthrobacter alpinus strain R3.8.</title>
        <authorList>
            <person name="See-Too W.S."/>
            <person name="Chan K.G."/>
        </authorList>
    </citation>
    <scope>NUCLEOTIDE SEQUENCE [LARGE SCALE GENOMIC DNA]</scope>
    <source>
        <strain evidence="2">R3.8</strain>
    </source>
</reference>
<sequence length="67" mass="6915">MVAAAVLAGPVVSPDPASILASPTNSASSRIAGIQEDMARAVALKQVTPEQAVFLEDQLVKRIQSQA</sequence>
<proteinExistence type="predicted"/>
<keyword evidence="2" id="KW-1185">Reference proteome</keyword>
<gene>
    <name evidence="1" type="ORF">AOC05_13295</name>
</gene>